<dbReference type="InterPro" id="IPR013766">
    <property type="entry name" value="Thioredoxin_domain"/>
</dbReference>
<organism evidence="3 4">
    <name type="scientific">Mucilaginibacter ximonensis</name>
    <dbReference type="NCBI Taxonomy" id="538021"/>
    <lineage>
        <taxon>Bacteria</taxon>
        <taxon>Pseudomonadati</taxon>
        <taxon>Bacteroidota</taxon>
        <taxon>Sphingobacteriia</taxon>
        <taxon>Sphingobacteriales</taxon>
        <taxon>Sphingobacteriaceae</taxon>
        <taxon>Mucilaginibacter</taxon>
    </lineage>
</organism>
<accession>A0ABW5YAA8</accession>
<dbReference type="InterPro" id="IPR017937">
    <property type="entry name" value="Thioredoxin_CS"/>
</dbReference>
<name>A0ABW5YAA8_9SPHI</name>
<dbReference type="PANTHER" id="PTHR42852">
    <property type="entry name" value="THIOL:DISULFIDE INTERCHANGE PROTEIN DSBE"/>
    <property type="match status" value="1"/>
</dbReference>
<feature type="domain" description="Thioredoxin" evidence="2">
    <location>
        <begin position="285"/>
        <end position="438"/>
    </location>
</feature>
<dbReference type="CDD" id="cd02966">
    <property type="entry name" value="TlpA_like_family"/>
    <property type="match status" value="1"/>
</dbReference>
<sequence>MTTNIIRKRALAISLSIKGIFLTLILSQLCVYHSFAQTDNEPKKVDSLRNENLKLIYNEKDPEKKEKVFHLWLQSYPPLKSDSAERVKYDYAGYSVAAAYARVNNVTKAMQYANQFETINWKAQGWWNVASELEKNGHFKEAVELYKRAYAHSYSCVISNNYDLAVQIAAAGYQLYAKSLIKLYIKLKKYPEALSALKQLCGRPEYADTEAYQDYASILMRVGNDRESFNVLDKAARLGLANEAMTNDLRTLFKKLNGNGANLNDYMAAVNKAMREKIREDVAKTMVSAPAANFSLKDLDGKTISLSELKGKTVVLDFWATWCGPCKSSFPIMKAALERFKNDPNVMFLFIHTYERDANASTLAKNYINENHYPFEVLMDLKNTEGANPVAERYKLSGLPTKMVIDGNGNIRFSVVGFSGTNEAAVEELCTMIELAKKAG</sequence>
<evidence type="ECO:0000259" key="2">
    <source>
        <dbReference type="PROSITE" id="PS51352"/>
    </source>
</evidence>
<dbReference type="SUPFAM" id="SSF48452">
    <property type="entry name" value="TPR-like"/>
    <property type="match status" value="1"/>
</dbReference>
<dbReference type="Proteomes" id="UP001597557">
    <property type="component" value="Unassembled WGS sequence"/>
</dbReference>
<dbReference type="Gene3D" id="3.40.30.10">
    <property type="entry name" value="Glutaredoxin"/>
    <property type="match status" value="1"/>
</dbReference>
<dbReference type="InterPro" id="IPR011990">
    <property type="entry name" value="TPR-like_helical_dom_sf"/>
</dbReference>
<proteinExistence type="predicted"/>
<dbReference type="PROSITE" id="PS00194">
    <property type="entry name" value="THIOREDOXIN_1"/>
    <property type="match status" value="1"/>
</dbReference>
<dbReference type="EMBL" id="JBHUPD010000001">
    <property type="protein sequence ID" value="MFD2872324.1"/>
    <property type="molecule type" value="Genomic_DNA"/>
</dbReference>
<dbReference type="InterPro" id="IPR036249">
    <property type="entry name" value="Thioredoxin-like_sf"/>
</dbReference>
<keyword evidence="4" id="KW-1185">Reference proteome</keyword>
<dbReference type="PROSITE" id="PS51352">
    <property type="entry name" value="THIOREDOXIN_2"/>
    <property type="match status" value="1"/>
</dbReference>
<dbReference type="PANTHER" id="PTHR42852:SF17">
    <property type="entry name" value="THIOREDOXIN-LIKE PROTEIN HI_1115"/>
    <property type="match status" value="1"/>
</dbReference>
<evidence type="ECO:0000313" key="4">
    <source>
        <dbReference type="Proteomes" id="UP001597557"/>
    </source>
</evidence>
<evidence type="ECO:0000256" key="1">
    <source>
        <dbReference type="ARBA" id="ARBA00023284"/>
    </source>
</evidence>
<dbReference type="Gene3D" id="1.25.40.10">
    <property type="entry name" value="Tetratricopeptide repeat domain"/>
    <property type="match status" value="1"/>
</dbReference>
<protein>
    <submittedName>
        <fullName evidence="3">Redoxin domain-containing protein</fullName>
    </submittedName>
</protein>
<keyword evidence="1" id="KW-0676">Redox-active center</keyword>
<evidence type="ECO:0000313" key="3">
    <source>
        <dbReference type="EMBL" id="MFD2872324.1"/>
    </source>
</evidence>
<dbReference type="InterPro" id="IPR000866">
    <property type="entry name" value="AhpC/TSA"/>
</dbReference>
<comment type="caution">
    <text evidence="3">The sequence shown here is derived from an EMBL/GenBank/DDBJ whole genome shotgun (WGS) entry which is preliminary data.</text>
</comment>
<dbReference type="Pfam" id="PF00578">
    <property type="entry name" value="AhpC-TSA"/>
    <property type="match status" value="1"/>
</dbReference>
<gene>
    <name evidence="3" type="ORF">ACFS5N_07600</name>
</gene>
<dbReference type="RefSeq" id="WP_377183848.1">
    <property type="nucleotide sequence ID" value="NZ_JBHUPD010000001.1"/>
</dbReference>
<dbReference type="SUPFAM" id="SSF52833">
    <property type="entry name" value="Thioredoxin-like"/>
    <property type="match status" value="1"/>
</dbReference>
<dbReference type="InterPro" id="IPR050553">
    <property type="entry name" value="Thioredoxin_ResA/DsbE_sf"/>
</dbReference>
<reference evidence="4" key="1">
    <citation type="journal article" date="2019" name="Int. J. Syst. Evol. Microbiol.">
        <title>The Global Catalogue of Microorganisms (GCM) 10K type strain sequencing project: providing services to taxonomists for standard genome sequencing and annotation.</title>
        <authorList>
            <consortium name="The Broad Institute Genomics Platform"/>
            <consortium name="The Broad Institute Genome Sequencing Center for Infectious Disease"/>
            <person name="Wu L."/>
            <person name="Ma J."/>
        </authorList>
    </citation>
    <scope>NUCLEOTIDE SEQUENCE [LARGE SCALE GENOMIC DNA]</scope>
    <source>
        <strain evidence="4">KCTC 22437</strain>
    </source>
</reference>